<dbReference type="RefSeq" id="WP_089830737.1">
    <property type="nucleotide sequence ID" value="NZ_FNBN01000002.1"/>
</dbReference>
<dbReference type="EMBL" id="FNBN01000002">
    <property type="protein sequence ID" value="SDF60487.1"/>
    <property type="molecule type" value="Genomic_DNA"/>
</dbReference>
<gene>
    <name evidence="1" type="ORF">SAMN04488121_102405</name>
</gene>
<evidence type="ECO:0000313" key="1">
    <source>
        <dbReference type="EMBL" id="SDF60487.1"/>
    </source>
</evidence>
<dbReference type="Proteomes" id="UP000199045">
    <property type="component" value="Unassembled WGS sequence"/>
</dbReference>
<dbReference type="AlphaFoldDB" id="A0A1G7MFI4"/>
<sequence>MSKAKAILATVLFAGGIGAIFAFKARNTDIVFVPSTTAATTECTSIRTGLTIGQPLEQGTFTIKATLNSAQPCGVLTVKPGA</sequence>
<name>A0A1G7MFI4_CHIFI</name>
<reference evidence="1 2" key="1">
    <citation type="submission" date="2016-10" db="EMBL/GenBank/DDBJ databases">
        <authorList>
            <person name="de Groot N.N."/>
        </authorList>
    </citation>
    <scope>NUCLEOTIDE SEQUENCE [LARGE SCALE GENOMIC DNA]</scope>
    <source>
        <strain evidence="1 2">DSM 527</strain>
    </source>
</reference>
<protein>
    <submittedName>
        <fullName evidence="1">Uncharacterized protein</fullName>
    </submittedName>
</protein>
<evidence type="ECO:0000313" key="2">
    <source>
        <dbReference type="Proteomes" id="UP000199045"/>
    </source>
</evidence>
<proteinExistence type="predicted"/>
<organism evidence="1 2">
    <name type="scientific">Chitinophaga filiformis</name>
    <name type="common">Myxococcus filiformis</name>
    <name type="synonym">Flexibacter filiformis</name>
    <dbReference type="NCBI Taxonomy" id="104663"/>
    <lineage>
        <taxon>Bacteria</taxon>
        <taxon>Pseudomonadati</taxon>
        <taxon>Bacteroidota</taxon>
        <taxon>Chitinophagia</taxon>
        <taxon>Chitinophagales</taxon>
        <taxon>Chitinophagaceae</taxon>
        <taxon>Chitinophaga</taxon>
    </lineage>
</organism>
<accession>A0A1G7MFI4</accession>